<dbReference type="Proteomes" id="UP001523392">
    <property type="component" value="Unassembled WGS sequence"/>
</dbReference>
<dbReference type="RefSeq" id="WP_252951224.1">
    <property type="nucleotide sequence ID" value="NZ_JAFIRR010000001.1"/>
</dbReference>
<comment type="caution">
    <text evidence="2">The sequence shown here is derived from an EMBL/GenBank/DDBJ whole genome shotgun (WGS) entry which is preliminary data.</text>
</comment>
<evidence type="ECO:0000313" key="3">
    <source>
        <dbReference type="Proteomes" id="UP001523392"/>
    </source>
</evidence>
<evidence type="ECO:0000313" key="2">
    <source>
        <dbReference type="EMBL" id="MCO6414633.1"/>
    </source>
</evidence>
<keyword evidence="1" id="KW-0472">Membrane</keyword>
<proteinExistence type="predicted"/>
<feature type="transmembrane region" description="Helical" evidence="1">
    <location>
        <begin position="21"/>
        <end position="43"/>
    </location>
</feature>
<keyword evidence="1" id="KW-0812">Transmembrane</keyword>
<protein>
    <recommendedName>
        <fullName evidence="4">DUF3047 domain-containing protein</fullName>
    </recommendedName>
</protein>
<keyword evidence="1" id="KW-1133">Transmembrane helix</keyword>
<accession>A0ABT1CY99</accession>
<reference evidence="2 3" key="1">
    <citation type="submission" date="2021-12" db="EMBL/GenBank/DDBJ databases">
        <title>Siccirubricoccus leaddurans sp. nov., a high concentration Zn2+ tolerance bacterium.</title>
        <authorList>
            <person name="Cao Y."/>
        </authorList>
    </citation>
    <scope>NUCLEOTIDE SEQUENCE [LARGE SCALE GENOMIC DNA]</scope>
    <source>
        <strain evidence="2 3">KC 17139</strain>
    </source>
</reference>
<gene>
    <name evidence="2" type="ORF">JYK14_00355</name>
</gene>
<dbReference type="EMBL" id="JAFIRR010000001">
    <property type="protein sequence ID" value="MCO6414633.1"/>
    <property type="molecule type" value="Genomic_DNA"/>
</dbReference>
<name>A0ABT1CY99_9PROT</name>
<organism evidence="2 3">
    <name type="scientific">Siccirubricoccus soli</name>
    <dbReference type="NCBI Taxonomy" id="2899147"/>
    <lineage>
        <taxon>Bacteria</taxon>
        <taxon>Pseudomonadati</taxon>
        <taxon>Pseudomonadota</taxon>
        <taxon>Alphaproteobacteria</taxon>
        <taxon>Acetobacterales</taxon>
        <taxon>Roseomonadaceae</taxon>
        <taxon>Siccirubricoccus</taxon>
    </lineage>
</organism>
<keyword evidence="3" id="KW-1185">Reference proteome</keyword>
<evidence type="ECO:0008006" key="4">
    <source>
        <dbReference type="Google" id="ProtNLM"/>
    </source>
</evidence>
<evidence type="ECO:0000256" key="1">
    <source>
        <dbReference type="SAM" id="Phobius"/>
    </source>
</evidence>
<sequence>MRDQGRRLARARTGGAATALSFLDVLANALGAMVLLFVALAALQAPQAGGSKAAIPFVRFEWTVHQDPGALLRIRVTPPSAVIMRYAPEPAVEHTAFYVGVDQLERAAGPAQCTLPGMRSHSLIGFDVAWSPNAAYAASDDPNRPLRNRTFVLRLHDPEPGSWRADAMYFDRADGVLLRRDPLHVTLTTSTDRSSSADPPFRETFRLAFGELLEGPRISIGTAARPLWGDEPRLAICGVEWTRK</sequence>